<dbReference type="PANTHER" id="PTHR35701">
    <property type="entry name" value="OS11G0148400 PROTEIN"/>
    <property type="match status" value="1"/>
</dbReference>
<evidence type="ECO:0000259" key="2">
    <source>
        <dbReference type="Pfam" id="PF25999"/>
    </source>
</evidence>
<accession>A0AAW2PQE4</accession>
<reference evidence="3" key="1">
    <citation type="submission" date="2020-06" db="EMBL/GenBank/DDBJ databases">
        <authorList>
            <person name="Li T."/>
            <person name="Hu X."/>
            <person name="Zhang T."/>
            <person name="Song X."/>
            <person name="Zhang H."/>
            <person name="Dai N."/>
            <person name="Sheng W."/>
            <person name="Hou X."/>
            <person name="Wei L."/>
        </authorList>
    </citation>
    <scope>NUCLEOTIDE SEQUENCE</scope>
    <source>
        <strain evidence="3">KEN8</strain>
        <tissue evidence="3">Leaf</tissue>
    </source>
</reference>
<dbReference type="PANTHER" id="PTHR35701:SF1">
    <property type="entry name" value="OS11G0148400 PROTEIN"/>
    <property type="match status" value="1"/>
</dbReference>
<feature type="region of interest" description="Disordered" evidence="1">
    <location>
        <begin position="571"/>
        <end position="602"/>
    </location>
</feature>
<feature type="region of interest" description="Disordered" evidence="1">
    <location>
        <begin position="1"/>
        <end position="103"/>
    </location>
</feature>
<dbReference type="InterPro" id="IPR059024">
    <property type="entry name" value="SYNRG_C"/>
</dbReference>
<name>A0AAW2PQE4_9LAMI</name>
<feature type="region of interest" description="Disordered" evidence="1">
    <location>
        <begin position="361"/>
        <end position="399"/>
    </location>
</feature>
<evidence type="ECO:0000256" key="1">
    <source>
        <dbReference type="SAM" id="MobiDB-lite"/>
    </source>
</evidence>
<feature type="domain" description="Synergin gamma C-terminal" evidence="2">
    <location>
        <begin position="867"/>
        <end position="1025"/>
    </location>
</feature>
<feature type="compositionally biased region" description="Polar residues" evidence="1">
    <location>
        <begin position="361"/>
        <end position="372"/>
    </location>
</feature>
<comment type="caution">
    <text evidence="3">The sequence shown here is derived from an EMBL/GenBank/DDBJ whole genome shotgun (WGS) entry which is preliminary data.</text>
</comment>
<protein>
    <recommendedName>
        <fullName evidence="2">Synergin gamma C-terminal domain-containing protein</fullName>
    </recommendedName>
</protein>
<dbReference type="AlphaFoldDB" id="A0AAW2PQE4"/>
<feature type="compositionally biased region" description="Low complexity" evidence="1">
    <location>
        <begin position="13"/>
        <end position="26"/>
    </location>
</feature>
<reference evidence="3" key="2">
    <citation type="journal article" date="2024" name="Plant">
        <title>Genomic evolution and insights into agronomic trait innovations of Sesamum species.</title>
        <authorList>
            <person name="Miao H."/>
            <person name="Wang L."/>
            <person name="Qu L."/>
            <person name="Liu H."/>
            <person name="Sun Y."/>
            <person name="Le M."/>
            <person name="Wang Q."/>
            <person name="Wei S."/>
            <person name="Zheng Y."/>
            <person name="Lin W."/>
            <person name="Duan Y."/>
            <person name="Cao H."/>
            <person name="Xiong S."/>
            <person name="Wang X."/>
            <person name="Wei L."/>
            <person name="Li C."/>
            <person name="Ma Q."/>
            <person name="Ju M."/>
            <person name="Zhao R."/>
            <person name="Li G."/>
            <person name="Mu C."/>
            <person name="Tian Q."/>
            <person name="Mei H."/>
            <person name="Zhang T."/>
            <person name="Gao T."/>
            <person name="Zhang H."/>
        </authorList>
    </citation>
    <scope>NUCLEOTIDE SEQUENCE</scope>
    <source>
        <strain evidence="3">KEN8</strain>
    </source>
</reference>
<proteinExistence type="predicted"/>
<sequence>MAEDDDAGTFGEFAFASFQSNSQSNAPDSLPQEEEEDDDDEWGDFVKSPQQSEPSHPSLKGHHPSESPPSWVKPSGALPLSIFGEAEEEEDNSAVAGDLNQGKSSVVAGHFTSTLADKDVSNSQKFSFDDLYNGFSQIKPEKAPGANATGWVDSVANGVYSSSNQNAATSAVVESKNVDLDTIVGISDHSQLTNQSDNDEFSFKSYVSDQSKNIDLFGGWSSELNGFSSSLNTMAPNVQISSSELDMNGQLDASATAVDDDGDDGWEFKDAYSESRAEEVNTNVDVTAREVSERSSYLSGSVSGANESFDLFGTADGDFNSLAKSNASVDYFATSSRILSTSQEVDLFGVQPSTTTLHGFTSETNSNINQNDIRGPSDHSPDVGSTEFDEGFGGFPGASAETGHKHGAYAIFKVVRLLRFDPDGGLIGEGDEETRPTFAREREILMFCVGKGKVEDGAHEVSQRSAYSSGTVSGLNDSLNLFGTSNGSINFFTMSTESVDHFAASSGTSSTSPEVDLFGIQPSIATLNGFTSNTNANIKQNDIKGLLDHSPDVEIAEFDEDFGEFTAASAEMGSEPAEVSPYDVLSPSKDAVSAPSGEQQGKDTVLNYHKGAIPLSIFGNEEPESDGSSDVQDVFTYQSTSDQRNNHTPTTVMSINDLISNLYSQTEQISSISTVQKPSKTRLSLSNAVSSPNRVNDDDHLDHDSWDFKDASQTRFDSEASLHGVGNTDLSVSSRLKLNNHLDFYSKLKEELCFVTKCQIESLKQARGSTALSGEDAGDSEFQLVSEELEQMNILLEESNSGNDSSRDSYLNEFVDVLLEPQFQVLESEYHLSQKLLLAEKDLRSAMELLRHTTAMLKILSIGTLEEQRVGKHVQTQFLSDPQGRKFVLALGEIYRVVVVLGASAKLFKPWVLSCSVDSPTVCALPEECHALWSTSGLEEAISSVSAPTALNNTSLLSSIEHILGLDALALQNHVFMGRKSLCRLSMLTAGVAPGMTMVTWGNKECFVTLANLWANLISHNPPELPQLNLV</sequence>
<organism evidence="3">
    <name type="scientific">Sesamum calycinum</name>
    <dbReference type="NCBI Taxonomy" id="2727403"/>
    <lineage>
        <taxon>Eukaryota</taxon>
        <taxon>Viridiplantae</taxon>
        <taxon>Streptophyta</taxon>
        <taxon>Embryophyta</taxon>
        <taxon>Tracheophyta</taxon>
        <taxon>Spermatophyta</taxon>
        <taxon>Magnoliopsida</taxon>
        <taxon>eudicotyledons</taxon>
        <taxon>Gunneridae</taxon>
        <taxon>Pentapetalae</taxon>
        <taxon>asterids</taxon>
        <taxon>lamiids</taxon>
        <taxon>Lamiales</taxon>
        <taxon>Pedaliaceae</taxon>
        <taxon>Sesamum</taxon>
    </lineage>
</organism>
<feature type="compositionally biased region" description="Acidic residues" evidence="1">
    <location>
        <begin position="31"/>
        <end position="43"/>
    </location>
</feature>
<evidence type="ECO:0000313" key="3">
    <source>
        <dbReference type="EMBL" id="KAL0357340.1"/>
    </source>
</evidence>
<gene>
    <name evidence="3" type="ORF">Scaly_1419700</name>
</gene>
<dbReference type="Pfam" id="PF25999">
    <property type="entry name" value="SYNRG_C"/>
    <property type="match status" value="1"/>
</dbReference>
<dbReference type="EMBL" id="JACGWM010000008">
    <property type="protein sequence ID" value="KAL0357340.1"/>
    <property type="molecule type" value="Genomic_DNA"/>
</dbReference>